<reference evidence="5 6" key="1">
    <citation type="submission" date="2017-10" db="EMBL/GenBank/DDBJ databases">
        <title>Genomics of the genus Arcobacter.</title>
        <authorList>
            <person name="Perez-Cataluna A."/>
            <person name="Figueras M.J."/>
        </authorList>
    </citation>
    <scope>NUCLEOTIDE SEQUENCE [LARGE SCALE GENOMIC DNA]</scope>
    <source>
        <strain evidence="5 6">CECT 7835</strain>
    </source>
</reference>
<feature type="transmembrane region" description="Helical" evidence="3">
    <location>
        <begin position="20"/>
        <end position="43"/>
    </location>
</feature>
<comment type="caution">
    <text evidence="5">The sequence shown here is derived from an EMBL/GenBank/DDBJ whole genome shotgun (WGS) entry which is preliminary data.</text>
</comment>
<dbReference type="InterPro" id="IPR029787">
    <property type="entry name" value="Nucleotide_cyclase"/>
</dbReference>
<dbReference type="Gene3D" id="3.30.70.270">
    <property type="match status" value="1"/>
</dbReference>
<gene>
    <name evidence="5" type="ORF">CRV05_04205</name>
</gene>
<dbReference type="NCBIfam" id="TIGR00254">
    <property type="entry name" value="GGDEF"/>
    <property type="match status" value="1"/>
</dbReference>
<keyword evidence="6" id="KW-1185">Reference proteome</keyword>
<keyword evidence="3" id="KW-0472">Membrane</keyword>
<name>A0AAX2A8C7_9BACT</name>
<evidence type="ECO:0000256" key="3">
    <source>
        <dbReference type="SAM" id="Phobius"/>
    </source>
</evidence>
<dbReference type="AlphaFoldDB" id="A0AAX2A8C7"/>
<organism evidence="5 6">
    <name type="scientific">Halarcobacter bivalviorum</name>
    <dbReference type="NCBI Taxonomy" id="663364"/>
    <lineage>
        <taxon>Bacteria</taxon>
        <taxon>Pseudomonadati</taxon>
        <taxon>Campylobacterota</taxon>
        <taxon>Epsilonproteobacteria</taxon>
        <taxon>Campylobacterales</taxon>
        <taxon>Arcobacteraceae</taxon>
        <taxon>Halarcobacter</taxon>
    </lineage>
</organism>
<dbReference type="InterPro" id="IPR043128">
    <property type="entry name" value="Rev_trsase/Diguanyl_cyclase"/>
</dbReference>
<comment type="catalytic activity">
    <reaction evidence="2">
        <text>2 GTP = 3',3'-c-di-GMP + 2 diphosphate</text>
        <dbReference type="Rhea" id="RHEA:24898"/>
        <dbReference type="ChEBI" id="CHEBI:33019"/>
        <dbReference type="ChEBI" id="CHEBI:37565"/>
        <dbReference type="ChEBI" id="CHEBI:58805"/>
        <dbReference type="EC" id="2.7.7.65"/>
    </reaction>
</comment>
<dbReference type="Gene3D" id="3.30.450.20">
    <property type="entry name" value="PAS domain"/>
    <property type="match status" value="1"/>
</dbReference>
<dbReference type="PROSITE" id="PS50887">
    <property type="entry name" value="GGDEF"/>
    <property type="match status" value="1"/>
</dbReference>
<dbReference type="Proteomes" id="UP000289193">
    <property type="component" value="Unassembled WGS sequence"/>
</dbReference>
<dbReference type="InterPro" id="IPR000160">
    <property type="entry name" value="GGDEF_dom"/>
</dbReference>
<keyword evidence="3" id="KW-0812">Transmembrane</keyword>
<dbReference type="PANTHER" id="PTHR45138:SF9">
    <property type="entry name" value="DIGUANYLATE CYCLASE DGCM-RELATED"/>
    <property type="match status" value="1"/>
</dbReference>
<dbReference type="Gene3D" id="6.10.340.10">
    <property type="match status" value="1"/>
</dbReference>
<keyword evidence="3" id="KW-1133">Transmembrane helix</keyword>
<dbReference type="SMART" id="SM00267">
    <property type="entry name" value="GGDEF"/>
    <property type="match status" value="1"/>
</dbReference>
<evidence type="ECO:0000256" key="2">
    <source>
        <dbReference type="ARBA" id="ARBA00034247"/>
    </source>
</evidence>
<proteinExistence type="predicted"/>
<dbReference type="FunFam" id="3.30.70.270:FF:000001">
    <property type="entry name" value="Diguanylate cyclase domain protein"/>
    <property type="match status" value="1"/>
</dbReference>
<dbReference type="InterPro" id="IPR050469">
    <property type="entry name" value="Diguanylate_Cyclase"/>
</dbReference>
<sequence length="590" mass="69350">MLHFIKKGKVLLKNIPFRVTVLSLFILLSLFIIVFMVYIQAVYGKEFSQKMSNNNFKLISSEVKNNLKTLDKVNGFFIDAISSSFSKLDSIEEINKDKESYIKVLTKILEKNEELYAAYFAFSDNSFFEIINLNIDKELRNQYSLSNQSRWLLIYIDGKNEKKRVLYTYDNELKLIDTKEDNNSYLATTRPWYIKADKNSKEIIKSKPYSFKNIDSTGMTYAKRYNKNVTFAIDVLLNNLNKTVASLNSMKTMNSFVFAQDKELISATTDDKKIISEIQLLLQEQLQNKEESIYEISSEEYIINFSKLDDEIYKYLITIVSVDEVMHQYSKYFNLMIIFTILLFIFLLPLIWYFASVIVKPVLKLKLESNKVKDRKYEELEKINSRVFEIQELSNAMLEMGESIYEYQYKLEQKVKERTKELKEKNLELHRLSITDKLTNIYNRIKLDEVMIEQLNLAERYNEKFSIMIIDIDYFKQVNDTFGHQVGDTTLIEISKILQENIRNTDTVGRWGGEEFIIICPHTDLEGIKQLANQIREKIEKHNFPVIKNKTASFGISVYKDNDNAEKLINRADEALYKAKENGRNKVEFL</sequence>
<evidence type="ECO:0000313" key="6">
    <source>
        <dbReference type="Proteomes" id="UP000289193"/>
    </source>
</evidence>
<evidence type="ECO:0000313" key="5">
    <source>
        <dbReference type="EMBL" id="RXK10487.1"/>
    </source>
</evidence>
<dbReference type="Pfam" id="PF00990">
    <property type="entry name" value="GGDEF"/>
    <property type="match status" value="1"/>
</dbReference>
<evidence type="ECO:0000256" key="1">
    <source>
        <dbReference type="ARBA" id="ARBA00012528"/>
    </source>
</evidence>
<feature type="domain" description="GGDEF" evidence="4">
    <location>
        <begin position="463"/>
        <end position="590"/>
    </location>
</feature>
<dbReference type="SUPFAM" id="SSF55073">
    <property type="entry name" value="Nucleotide cyclase"/>
    <property type="match status" value="1"/>
</dbReference>
<feature type="transmembrane region" description="Helical" evidence="3">
    <location>
        <begin position="332"/>
        <end position="355"/>
    </location>
</feature>
<evidence type="ECO:0000259" key="4">
    <source>
        <dbReference type="PROSITE" id="PS50887"/>
    </source>
</evidence>
<dbReference type="GO" id="GO:0052621">
    <property type="term" value="F:diguanylate cyclase activity"/>
    <property type="evidence" value="ECO:0007669"/>
    <property type="project" value="UniProtKB-EC"/>
</dbReference>
<accession>A0AAX2A8C7</accession>
<dbReference type="EC" id="2.7.7.65" evidence="1"/>
<dbReference type="PANTHER" id="PTHR45138">
    <property type="entry name" value="REGULATORY COMPONENTS OF SENSORY TRANSDUCTION SYSTEM"/>
    <property type="match status" value="1"/>
</dbReference>
<dbReference type="EMBL" id="PDKM01000002">
    <property type="protein sequence ID" value="RXK10487.1"/>
    <property type="molecule type" value="Genomic_DNA"/>
</dbReference>
<dbReference type="CDD" id="cd01949">
    <property type="entry name" value="GGDEF"/>
    <property type="match status" value="1"/>
</dbReference>
<protein>
    <recommendedName>
        <fullName evidence="1">diguanylate cyclase</fullName>
        <ecNumber evidence="1">2.7.7.65</ecNumber>
    </recommendedName>
</protein>